<sequence>MGYSSVREIKTPAIPTYKKLDILPEYSIKPVDRKEIGDVVSLINEYNSGFIHFLPFTAQIFKEHLSCNNEKTETTDRNLEHICKIV</sequence>
<dbReference type="EMBL" id="CP008746">
    <property type="protein sequence ID" value="AKJ39474.1"/>
    <property type="molecule type" value="Genomic_DNA"/>
</dbReference>
<reference evidence="1 2" key="2">
    <citation type="journal article" date="2015" name="Stand. Genomic Sci.">
        <title>The complete genome sequence of the rumen methanogen Methanosarcina barkeri CM1.</title>
        <authorList>
            <person name="Lambie S.C."/>
            <person name="Kelly W.J."/>
            <person name="Leahy S.C."/>
            <person name="Li D."/>
            <person name="Reilly K."/>
            <person name="McAllister T.A."/>
            <person name="Valle E.R."/>
            <person name="Attwood G.T."/>
            <person name="Altermann E."/>
        </authorList>
    </citation>
    <scope>NUCLEOTIDE SEQUENCE [LARGE SCALE GENOMIC DNA]</scope>
    <source>
        <strain evidence="1 2">CM1</strain>
    </source>
</reference>
<dbReference type="AlphaFoldDB" id="A0A0G3CBT6"/>
<reference evidence="2" key="1">
    <citation type="submission" date="2014-06" db="EMBL/GenBank/DDBJ databases">
        <title>The complete genome sequence of Methanosarcina barkeri CM1.</title>
        <authorList>
            <consortium name="Pastoral Greenhouse Gas Research Consortium"/>
            <person name="Lambie S.C."/>
            <person name="Leahy S.C."/>
            <person name="Kelly W.J."/>
            <person name="Li D."/>
            <person name="Reilly K."/>
            <person name="Attwood G.T."/>
            <person name="Altermann E."/>
        </authorList>
    </citation>
    <scope>NUCLEOTIDE SEQUENCE [LARGE SCALE GENOMIC DNA]</scope>
    <source>
        <strain evidence="2">CM1</strain>
    </source>
</reference>
<name>A0A0G3CBT6_METBA</name>
<gene>
    <name evidence="1" type="ORF">MCM1_2459</name>
</gene>
<accession>A0A0G3CBT6</accession>
<evidence type="ECO:0000313" key="1">
    <source>
        <dbReference type="EMBL" id="AKJ39474.1"/>
    </source>
</evidence>
<dbReference type="Proteomes" id="UP000035331">
    <property type="component" value="Chromosome"/>
</dbReference>
<proteinExistence type="predicted"/>
<organism evidence="1 2">
    <name type="scientific">Methanosarcina barkeri CM1</name>
    <dbReference type="NCBI Taxonomy" id="796385"/>
    <lineage>
        <taxon>Archaea</taxon>
        <taxon>Methanobacteriati</taxon>
        <taxon>Methanobacteriota</taxon>
        <taxon>Stenosarchaea group</taxon>
        <taxon>Methanomicrobia</taxon>
        <taxon>Methanosarcinales</taxon>
        <taxon>Methanosarcinaceae</taxon>
        <taxon>Methanosarcina</taxon>
    </lineage>
</organism>
<dbReference type="PATRIC" id="fig|796385.3.peg.3021"/>
<evidence type="ECO:0000313" key="2">
    <source>
        <dbReference type="Proteomes" id="UP000035331"/>
    </source>
</evidence>
<protein>
    <submittedName>
        <fullName evidence="1">Uncharacterized protein</fullName>
    </submittedName>
</protein>